<keyword evidence="3" id="KW-1185">Reference proteome</keyword>
<evidence type="ECO:0000313" key="2">
    <source>
        <dbReference type="EMBL" id="GBP91839.1"/>
    </source>
</evidence>
<feature type="region of interest" description="Disordered" evidence="1">
    <location>
        <begin position="119"/>
        <end position="161"/>
    </location>
</feature>
<gene>
    <name evidence="2" type="ORF">EVAR_67149_1</name>
</gene>
<protein>
    <submittedName>
        <fullName evidence="2">Uncharacterized protein</fullName>
    </submittedName>
</protein>
<accession>A0A4C1ZXW3</accession>
<feature type="compositionally biased region" description="Polar residues" evidence="1">
    <location>
        <begin position="119"/>
        <end position="134"/>
    </location>
</feature>
<organism evidence="2 3">
    <name type="scientific">Eumeta variegata</name>
    <name type="common">Bagworm moth</name>
    <name type="synonym">Eumeta japonica</name>
    <dbReference type="NCBI Taxonomy" id="151549"/>
    <lineage>
        <taxon>Eukaryota</taxon>
        <taxon>Metazoa</taxon>
        <taxon>Ecdysozoa</taxon>
        <taxon>Arthropoda</taxon>
        <taxon>Hexapoda</taxon>
        <taxon>Insecta</taxon>
        <taxon>Pterygota</taxon>
        <taxon>Neoptera</taxon>
        <taxon>Endopterygota</taxon>
        <taxon>Lepidoptera</taxon>
        <taxon>Glossata</taxon>
        <taxon>Ditrysia</taxon>
        <taxon>Tineoidea</taxon>
        <taxon>Psychidae</taxon>
        <taxon>Oiketicinae</taxon>
        <taxon>Eumeta</taxon>
    </lineage>
</organism>
<sequence>MFVWNGHGTATVAAFTRVMSYEVIIWKKAVKWTTSPAEKGSADGKVKKPDEPDSDSGPALDPAPGLNSDSGTAPYSYSSHALDSILGLSGRYALAGGGSGVRQGRYPLPQRVVRRTSICNRPSLNTTEFELTTAESRRKSRVSPATENHPPRTPANCPHSA</sequence>
<comment type="caution">
    <text evidence="2">The sequence shown here is derived from an EMBL/GenBank/DDBJ whole genome shotgun (WGS) entry which is preliminary data.</text>
</comment>
<feature type="compositionally biased region" description="Basic and acidic residues" evidence="1">
    <location>
        <begin position="40"/>
        <end position="51"/>
    </location>
</feature>
<feature type="region of interest" description="Disordered" evidence="1">
    <location>
        <begin position="36"/>
        <end position="74"/>
    </location>
</feature>
<proteinExistence type="predicted"/>
<dbReference type="AlphaFoldDB" id="A0A4C1ZXW3"/>
<dbReference type="EMBL" id="BGZK01002215">
    <property type="protein sequence ID" value="GBP91839.1"/>
    <property type="molecule type" value="Genomic_DNA"/>
</dbReference>
<reference evidence="2 3" key="1">
    <citation type="journal article" date="2019" name="Commun. Biol.">
        <title>The bagworm genome reveals a unique fibroin gene that provides high tensile strength.</title>
        <authorList>
            <person name="Kono N."/>
            <person name="Nakamura H."/>
            <person name="Ohtoshi R."/>
            <person name="Tomita M."/>
            <person name="Numata K."/>
            <person name="Arakawa K."/>
        </authorList>
    </citation>
    <scope>NUCLEOTIDE SEQUENCE [LARGE SCALE GENOMIC DNA]</scope>
</reference>
<evidence type="ECO:0000256" key="1">
    <source>
        <dbReference type="SAM" id="MobiDB-lite"/>
    </source>
</evidence>
<dbReference type="Proteomes" id="UP000299102">
    <property type="component" value="Unassembled WGS sequence"/>
</dbReference>
<evidence type="ECO:0000313" key="3">
    <source>
        <dbReference type="Proteomes" id="UP000299102"/>
    </source>
</evidence>
<name>A0A4C1ZXW3_EUMVA</name>